<dbReference type="NCBIfam" id="TIGR03534">
    <property type="entry name" value="RF_mod_PrmC"/>
    <property type="match status" value="1"/>
</dbReference>
<dbReference type="GO" id="GO:0003676">
    <property type="term" value="F:nucleic acid binding"/>
    <property type="evidence" value="ECO:0007669"/>
    <property type="project" value="InterPro"/>
</dbReference>
<reference evidence="8" key="1">
    <citation type="submission" date="2019-08" db="EMBL/GenBank/DDBJ databases">
        <authorList>
            <person name="Kucharzyk K."/>
            <person name="Murdoch R.W."/>
            <person name="Higgins S."/>
            <person name="Loffler F."/>
        </authorList>
    </citation>
    <scope>NUCLEOTIDE SEQUENCE</scope>
</reference>
<organism evidence="8">
    <name type="scientific">bioreactor metagenome</name>
    <dbReference type="NCBI Taxonomy" id="1076179"/>
    <lineage>
        <taxon>unclassified sequences</taxon>
        <taxon>metagenomes</taxon>
        <taxon>ecological metagenomes</taxon>
    </lineage>
</organism>
<evidence type="ECO:0000256" key="5">
    <source>
        <dbReference type="ARBA" id="ARBA00048391"/>
    </source>
</evidence>
<dbReference type="PANTHER" id="PTHR18895:SF74">
    <property type="entry name" value="MTRF1L RELEASE FACTOR GLUTAMINE METHYLTRANSFERASE"/>
    <property type="match status" value="1"/>
</dbReference>
<gene>
    <name evidence="8" type="primary">prmC_19</name>
    <name evidence="8" type="ORF">SDC9_42995</name>
</gene>
<dbReference type="SUPFAM" id="SSF53335">
    <property type="entry name" value="S-adenosyl-L-methionine-dependent methyltransferases"/>
    <property type="match status" value="1"/>
</dbReference>
<dbReference type="InterPro" id="IPR002052">
    <property type="entry name" value="DNA_methylase_N6_adenine_CS"/>
</dbReference>
<evidence type="ECO:0000256" key="3">
    <source>
        <dbReference type="ARBA" id="ARBA00022679"/>
    </source>
</evidence>
<dbReference type="InterPro" id="IPR007848">
    <property type="entry name" value="Small_mtfrase_dom"/>
</dbReference>
<dbReference type="InterPro" id="IPR029063">
    <property type="entry name" value="SAM-dependent_MTases_sf"/>
</dbReference>
<dbReference type="Pfam" id="PF05175">
    <property type="entry name" value="MTS"/>
    <property type="match status" value="1"/>
</dbReference>
<feature type="domain" description="Release factor glutamine methyltransferase N-terminal" evidence="7">
    <location>
        <begin position="5"/>
        <end position="75"/>
    </location>
</feature>
<feature type="domain" description="Methyltransferase small" evidence="6">
    <location>
        <begin position="97"/>
        <end position="190"/>
    </location>
</feature>
<keyword evidence="2 8" id="KW-0489">Methyltransferase</keyword>
<dbReference type="InterPro" id="IPR004556">
    <property type="entry name" value="HemK-like"/>
</dbReference>
<dbReference type="AlphaFoldDB" id="A0A644VZF4"/>
<evidence type="ECO:0000259" key="6">
    <source>
        <dbReference type="Pfam" id="PF05175"/>
    </source>
</evidence>
<comment type="caution">
    <text evidence="8">The sequence shown here is derived from an EMBL/GenBank/DDBJ whole genome shotgun (WGS) entry which is preliminary data.</text>
</comment>
<dbReference type="Gene3D" id="1.10.8.10">
    <property type="entry name" value="DNA helicase RuvA subunit, C-terminal domain"/>
    <property type="match status" value="1"/>
</dbReference>
<name>A0A644VZF4_9ZZZZ</name>
<proteinExistence type="predicted"/>
<dbReference type="PANTHER" id="PTHR18895">
    <property type="entry name" value="HEMK METHYLTRANSFERASE"/>
    <property type="match status" value="1"/>
</dbReference>
<keyword evidence="4" id="KW-0949">S-adenosyl-L-methionine</keyword>
<dbReference type="GO" id="GO:0032259">
    <property type="term" value="P:methylation"/>
    <property type="evidence" value="ECO:0007669"/>
    <property type="project" value="UniProtKB-KW"/>
</dbReference>
<evidence type="ECO:0000259" key="7">
    <source>
        <dbReference type="Pfam" id="PF17827"/>
    </source>
</evidence>
<dbReference type="InterPro" id="IPR019874">
    <property type="entry name" value="RF_methyltr_PrmC"/>
</dbReference>
<dbReference type="Pfam" id="PF17827">
    <property type="entry name" value="PrmC_N"/>
    <property type="match status" value="1"/>
</dbReference>
<dbReference type="CDD" id="cd02440">
    <property type="entry name" value="AdoMet_MTases"/>
    <property type="match status" value="1"/>
</dbReference>
<evidence type="ECO:0000256" key="2">
    <source>
        <dbReference type="ARBA" id="ARBA00022603"/>
    </source>
</evidence>
<dbReference type="PROSITE" id="PS00092">
    <property type="entry name" value="N6_MTASE"/>
    <property type="match status" value="1"/>
</dbReference>
<dbReference type="InterPro" id="IPR040758">
    <property type="entry name" value="PrmC_N"/>
</dbReference>
<comment type="catalytic activity">
    <reaction evidence="5">
        <text>L-glutaminyl-[peptide chain release factor] + S-adenosyl-L-methionine = N(5)-methyl-L-glutaminyl-[peptide chain release factor] + S-adenosyl-L-homocysteine + H(+)</text>
        <dbReference type="Rhea" id="RHEA:42896"/>
        <dbReference type="Rhea" id="RHEA-COMP:10271"/>
        <dbReference type="Rhea" id="RHEA-COMP:10272"/>
        <dbReference type="ChEBI" id="CHEBI:15378"/>
        <dbReference type="ChEBI" id="CHEBI:30011"/>
        <dbReference type="ChEBI" id="CHEBI:57856"/>
        <dbReference type="ChEBI" id="CHEBI:59789"/>
        <dbReference type="ChEBI" id="CHEBI:61891"/>
        <dbReference type="EC" id="2.1.1.297"/>
    </reaction>
</comment>
<evidence type="ECO:0000256" key="1">
    <source>
        <dbReference type="ARBA" id="ARBA00012771"/>
    </source>
</evidence>
<protein>
    <recommendedName>
        <fullName evidence="1">peptide chain release factor N(5)-glutamine methyltransferase</fullName>
        <ecNumber evidence="1">2.1.1.297</ecNumber>
    </recommendedName>
</protein>
<dbReference type="NCBIfam" id="TIGR00536">
    <property type="entry name" value="hemK_fam"/>
    <property type="match status" value="1"/>
</dbReference>
<dbReference type="Gene3D" id="3.40.50.150">
    <property type="entry name" value="Vaccinia Virus protein VP39"/>
    <property type="match status" value="1"/>
</dbReference>
<accession>A0A644VZF4</accession>
<dbReference type="EMBL" id="VSSQ01000527">
    <property type="protein sequence ID" value="MPL96811.1"/>
    <property type="molecule type" value="Genomic_DNA"/>
</dbReference>
<keyword evidence="3 8" id="KW-0808">Transferase</keyword>
<evidence type="ECO:0000313" key="8">
    <source>
        <dbReference type="EMBL" id="MPL96811.1"/>
    </source>
</evidence>
<dbReference type="InterPro" id="IPR050320">
    <property type="entry name" value="N5-glutamine_MTase"/>
</dbReference>
<dbReference type="GO" id="GO:0102559">
    <property type="term" value="F:peptide chain release factor N(5)-glutamine methyltransferase activity"/>
    <property type="evidence" value="ECO:0007669"/>
    <property type="project" value="UniProtKB-EC"/>
</dbReference>
<evidence type="ECO:0000256" key="4">
    <source>
        <dbReference type="ARBA" id="ARBA00022691"/>
    </source>
</evidence>
<dbReference type="EC" id="2.1.1.297" evidence="1"/>
<sequence>MTLSEARRRTAERLRASGLESPAREAELLLLDAAGISRSFLVAHPFFSLEDAVVRKLSEMTARRCAGEPLQYILGSWEFYGRPLHVAPGVLIPRSDTEVLVEQALSSLPHEGRFLDWGTGSGCIPLALLAERPDLSAVAVDANPRALGLSWRNLKKYGLLSRCLLWHSRNPEDIPVRDEELDLVVSNPPYIPSSRLSSLPGEVRKEPLSALDGGEDGFCWYRELFRWAPSKLRHGGRLLFEIGDGEQGGHLAEIAPSCLIFTGIFHDMSRKPRAVSWLRV</sequence>